<evidence type="ECO:0000313" key="2">
    <source>
        <dbReference type="EMBL" id="MPN00138.1"/>
    </source>
</evidence>
<sequence>MSVVDHTASLLFDVCCDETCYYDDEHEQQGVQGGIVAAEVLKEEVAHQHYHPVFQYASDHNVEHSLGELPFINQAYECACERYHRRDAVDKEYPFIVHDQEFYVLIGYVLYSLGNAYVLHHPIQGGETDNLGDHRRRQKLQPESQGGLVDEPYYEEQLRKRREYECIYQEDQEHAQQHPDIAVGPECTVYPIAYEQIQLTPRSLHSTSFHYSGTDRFMKGTVKERISSRTQCGFRRNIRMQSQTQTRRSSPNENLGMTPSRILLTRAHPA</sequence>
<feature type="region of interest" description="Disordered" evidence="1">
    <location>
        <begin position="240"/>
        <end position="270"/>
    </location>
</feature>
<organism evidence="2">
    <name type="scientific">bioreactor metagenome</name>
    <dbReference type="NCBI Taxonomy" id="1076179"/>
    <lineage>
        <taxon>unclassified sequences</taxon>
        <taxon>metagenomes</taxon>
        <taxon>ecological metagenomes</taxon>
    </lineage>
</organism>
<gene>
    <name evidence="2" type="ORF">SDC9_147332</name>
</gene>
<name>A0A645EDQ9_9ZZZZ</name>
<feature type="compositionally biased region" description="Polar residues" evidence="1">
    <location>
        <begin position="240"/>
        <end position="257"/>
    </location>
</feature>
<reference evidence="2" key="1">
    <citation type="submission" date="2019-08" db="EMBL/GenBank/DDBJ databases">
        <authorList>
            <person name="Kucharzyk K."/>
            <person name="Murdoch R.W."/>
            <person name="Higgins S."/>
            <person name="Loffler F."/>
        </authorList>
    </citation>
    <scope>NUCLEOTIDE SEQUENCE</scope>
</reference>
<feature type="region of interest" description="Disordered" evidence="1">
    <location>
        <begin position="126"/>
        <end position="147"/>
    </location>
</feature>
<proteinExistence type="predicted"/>
<comment type="caution">
    <text evidence="2">The sequence shown here is derived from an EMBL/GenBank/DDBJ whole genome shotgun (WGS) entry which is preliminary data.</text>
</comment>
<evidence type="ECO:0000256" key="1">
    <source>
        <dbReference type="SAM" id="MobiDB-lite"/>
    </source>
</evidence>
<protein>
    <submittedName>
        <fullName evidence="2">Uncharacterized protein</fullName>
    </submittedName>
</protein>
<dbReference type="AlphaFoldDB" id="A0A645EDQ9"/>
<dbReference type="EMBL" id="VSSQ01046180">
    <property type="protein sequence ID" value="MPN00138.1"/>
    <property type="molecule type" value="Genomic_DNA"/>
</dbReference>
<accession>A0A645EDQ9</accession>